<organism evidence="1 2">
    <name type="scientific">Nocardioides perillae</name>
    <dbReference type="NCBI Taxonomy" id="1119534"/>
    <lineage>
        <taxon>Bacteria</taxon>
        <taxon>Bacillati</taxon>
        <taxon>Actinomycetota</taxon>
        <taxon>Actinomycetes</taxon>
        <taxon>Propionibacteriales</taxon>
        <taxon>Nocardioidaceae</taxon>
        <taxon>Nocardioides</taxon>
    </lineage>
</organism>
<reference evidence="1 2" key="1">
    <citation type="submission" date="2020-07" db="EMBL/GenBank/DDBJ databases">
        <title>Sequencing the genomes of 1000 actinobacteria strains.</title>
        <authorList>
            <person name="Klenk H.-P."/>
        </authorList>
    </citation>
    <scope>NUCLEOTIDE SEQUENCE [LARGE SCALE GENOMIC DNA]</scope>
    <source>
        <strain evidence="1 2">DSM 24552</strain>
    </source>
</reference>
<name>A0A7Y9RWD9_9ACTN</name>
<dbReference type="RefSeq" id="WP_179518759.1">
    <property type="nucleotide sequence ID" value="NZ_JACCAC010000001.1"/>
</dbReference>
<dbReference type="AlphaFoldDB" id="A0A7Y9RWD9"/>
<dbReference type="NCBIfam" id="NF047719">
    <property type="entry name" value="SCO6745_fam_HTH"/>
    <property type="match status" value="1"/>
</dbReference>
<evidence type="ECO:0008006" key="3">
    <source>
        <dbReference type="Google" id="ProtNLM"/>
    </source>
</evidence>
<protein>
    <recommendedName>
        <fullName evidence="3">SalK</fullName>
    </recommendedName>
</protein>
<dbReference type="Pfam" id="PF21863">
    <property type="entry name" value="HTH_67"/>
    <property type="match status" value="1"/>
</dbReference>
<dbReference type="InterPro" id="IPR054058">
    <property type="entry name" value="HTH_67"/>
</dbReference>
<evidence type="ECO:0000313" key="2">
    <source>
        <dbReference type="Proteomes" id="UP000544110"/>
    </source>
</evidence>
<dbReference type="Proteomes" id="UP000544110">
    <property type="component" value="Unassembled WGS sequence"/>
</dbReference>
<accession>A0A7Y9RWD9</accession>
<proteinExistence type="predicted"/>
<sequence length="282" mass="28962">MTTPTPRELFAVFEPLHVVTYFAPQAREATEAAGLRGYWRGYFAGRAAALGRAPATTVTALFHGFAPAVVERAIPSVWDLCAPEDALRARLAGAVAALRALDLDAASVAEAAELASQAARSADHGGRALGAAEAAQPWPVDPLARLWRAATVLREVRGDGHVAALVAAELSGLDALALRAGRDLERAPLQAARGWSDAQWDAAVAGLQARALLDADARTTEAGTTLLDGVEATTDRLAAQPWRVVGEAGAARFRALAGPLAAAALAAYPGAAAMGLAPRAGG</sequence>
<comment type="caution">
    <text evidence="1">The sequence shown here is derived from an EMBL/GenBank/DDBJ whole genome shotgun (WGS) entry which is preliminary data.</text>
</comment>
<evidence type="ECO:0000313" key="1">
    <source>
        <dbReference type="EMBL" id="NYG56524.1"/>
    </source>
</evidence>
<keyword evidence="2" id="KW-1185">Reference proteome</keyword>
<gene>
    <name evidence="1" type="ORF">BJ989_002828</name>
</gene>
<dbReference type="EMBL" id="JACCAC010000001">
    <property type="protein sequence ID" value="NYG56524.1"/>
    <property type="molecule type" value="Genomic_DNA"/>
</dbReference>